<dbReference type="PROSITE" id="PS50994">
    <property type="entry name" value="INTEGRASE"/>
    <property type="match status" value="1"/>
</dbReference>
<dbReference type="InterPro" id="IPR012337">
    <property type="entry name" value="RNaseH-like_sf"/>
</dbReference>
<dbReference type="InterPro" id="IPR001584">
    <property type="entry name" value="Integrase_cat-core"/>
</dbReference>
<dbReference type="GO" id="GO:0015074">
    <property type="term" value="P:DNA integration"/>
    <property type="evidence" value="ECO:0007669"/>
    <property type="project" value="InterPro"/>
</dbReference>
<evidence type="ECO:0000313" key="2">
    <source>
        <dbReference type="EMBL" id="EHU47085.1"/>
    </source>
</evidence>
<dbReference type="Gene3D" id="3.30.420.10">
    <property type="entry name" value="Ribonuclease H-like superfamily/Ribonuclease H"/>
    <property type="match status" value="1"/>
</dbReference>
<proteinExistence type="predicted"/>
<accession>A0A828U409</accession>
<dbReference type="Pfam" id="PF13518">
    <property type="entry name" value="HTH_28"/>
    <property type="match status" value="1"/>
</dbReference>
<reference evidence="2 3" key="1">
    <citation type="journal article" date="2012" name="J. Bacteriol.">
        <title>Draft Genome Sequences of the Diarrheagenic Escherichia coli Collection.</title>
        <authorList>
            <person name="Hazen T.H."/>
            <person name="Sahl J.W."/>
            <person name="Redman J.C."/>
            <person name="Morris C.R."/>
            <person name="Daugherty S.C."/>
            <person name="Chibucos M.C."/>
            <person name="Sengamalay N.A."/>
            <person name="Fraser-Liggett C.M."/>
            <person name="Steinsland H."/>
            <person name="Whittam T.S."/>
            <person name="Whittam B."/>
            <person name="Manning S.D."/>
            <person name="Rasko D.A."/>
        </authorList>
    </citation>
    <scope>NUCLEOTIDE SEQUENCE [LARGE SCALE GENOMIC DNA]</scope>
    <source>
        <strain evidence="2 3">DEC2D</strain>
    </source>
</reference>
<feature type="domain" description="Integrase catalytic" evidence="1">
    <location>
        <begin position="171"/>
        <end position="336"/>
    </location>
</feature>
<dbReference type="Pfam" id="PF13683">
    <property type="entry name" value="rve_3"/>
    <property type="match status" value="1"/>
</dbReference>
<dbReference type="GO" id="GO:0003676">
    <property type="term" value="F:nucleic acid binding"/>
    <property type="evidence" value="ECO:0007669"/>
    <property type="project" value="InterPro"/>
</dbReference>
<dbReference type="InterPro" id="IPR036397">
    <property type="entry name" value="RNaseH_sf"/>
</dbReference>
<protein>
    <submittedName>
        <fullName evidence="2">Integrase core domain protein</fullName>
    </submittedName>
</protein>
<dbReference type="PANTHER" id="PTHR47515">
    <property type="entry name" value="LOW CALCIUM RESPONSE LOCUS PROTEIN T"/>
    <property type="match status" value="1"/>
</dbReference>
<gene>
    <name evidence="2" type="ORF">ECDEC2D_1360</name>
</gene>
<dbReference type="AlphaFoldDB" id="A0A828U409"/>
<dbReference type="SUPFAM" id="SSF46689">
    <property type="entry name" value="Homeodomain-like"/>
    <property type="match status" value="1"/>
</dbReference>
<evidence type="ECO:0000313" key="3">
    <source>
        <dbReference type="Proteomes" id="UP000005272"/>
    </source>
</evidence>
<evidence type="ECO:0000259" key="1">
    <source>
        <dbReference type="PROSITE" id="PS50994"/>
    </source>
</evidence>
<comment type="caution">
    <text evidence="2">The sequence shown here is derived from an EMBL/GenBank/DDBJ whole genome shotgun (WGS) entry which is preliminary data.</text>
</comment>
<dbReference type="PANTHER" id="PTHR47515:SF2">
    <property type="entry name" value="INTEGRASE CORE DOMAIN PROTEIN"/>
    <property type="match status" value="1"/>
</dbReference>
<dbReference type="EMBL" id="AIFC01000015">
    <property type="protein sequence ID" value="EHU47085.1"/>
    <property type="molecule type" value="Genomic_DNA"/>
</dbReference>
<dbReference type="RefSeq" id="WP_001178383.1">
    <property type="nucleotide sequence ID" value="NZ_AIFC01000015.1"/>
</dbReference>
<organism evidence="2 3">
    <name type="scientific">Escherichia coli DEC2D</name>
    <dbReference type="NCBI Taxonomy" id="868141"/>
    <lineage>
        <taxon>Bacteria</taxon>
        <taxon>Pseudomonadati</taxon>
        <taxon>Pseudomonadota</taxon>
        <taxon>Gammaproteobacteria</taxon>
        <taxon>Enterobacterales</taxon>
        <taxon>Enterobacteriaceae</taxon>
        <taxon>Escherichia</taxon>
    </lineage>
</organism>
<sequence length="362" mass="42212">MQMQHLMVGYPKYYQTADYALRLSVMADIATMRMKALHFWDKHGISAASEAFGVSCRTLYWWRQLLNKEGPEGLIPHSKAPLVRRKKHWHPDVLKEIRRLRTELPNLGKEQIFVRLKPWCEQRYLACPSVSTIGRMIAAAHDKMRMIPVRLGSRGKALLVKKRSAKPRRPKHYRPVKTGELIGMDAIELRMGELRRYVITMIDECSNYALALAVPSLNSDIVNHFFSRAARLFPVGISQIITDNGKEFLGNFDKTLQEAAIKHLWTYPYTPKMNAICERFNRTLREQFIEFNEILLFEDLALFNQKLAEYLVLYNSKRPHKALALMTPVEYILKENKNCNMWWTHTSPCLPARKRLTYMCLA</sequence>
<dbReference type="InterPro" id="IPR055247">
    <property type="entry name" value="InsJ-like_HTH"/>
</dbReference>
<dbReference type="InterPro" id="IPR009057">
    <property type="entry name" value="Homeodomain-like_sf"/>
</dbReference>
<dbReference type="Proteomes" id="UP000005272">
    <property type="component" value="Unassembled WGS sequence"/>
</dbReference>
<name>A0A828U409_ECOLX</name>
<dbReference type="SUPFAM" id="SSF53098">
    <property type="entry name" value="Ribonuclease H-like"/>
    <property type="match status" value="1"/>
</dbReference>